<comment type="caution">
    <text evidence="1">The sequence shown here is derived from an EMBL/GenBank/DDBJ whole genome shotgun (WGS) entry which is preliminary data.</text>
</comment>
<protein>
    <recommendedName>
        <fullName evidence="3">DUF659 domain-containing protein</fullName>
    </recommendedName>
</protein>
<accession>A0ABQ8SU98</accession>
<organism evidence="1 2">
    <name type="scientific">Periplaneta americana</name>
    <name type="common">American cockroach</name>
    <name type="synonym">Blatta americana</name>
    <dbReference type="NCBI Taxonomy" id="6978"/>
    <lineage>
        <taxon>Eukaryota</taxon>
        <taxon>Metazoa</taxon>
        <taxon>Ecdysozoa</taxon>
        <taxon>Arthropoda</taxon>
        <taxon>Hexapoda</taxon>
        <taxon>Insecta</taxon>
        <taxon>Pterygota</taxon>
        <taxon>Neoptera</taxon>
        <taxon>Polyneoptera</taxon>
        <taxon>Dictyoptera</taxon>
        <taxon>Blattodea</taxon>
        <taxon>Blattoidea</taxon>
        <taxon>Blattidae</taxon>
        <taxon>Blattinae</taxon>
        <taxon>Periplaneta</taxon>
    </lineage>
</organism>
<keyword evidence="2" id="KW-1185">Reference proteome</keyword>
<dbReference type="EMBL" id="JAJSOF020000021">
    <property type="protein sequence ID" value="KAJ4437433.1"/>
    <property type="molecule type" value="Genomic_DNA"/>
</dbReference>
<reference evidence="1 2" key="1">
    <citation type="journal article" date="2022" name="Allergy">
        <title>Genome assembly and annotation of Periplaneta americana reveal a comprehensive cockroach allergen profile.</title>
        <authorList>
            <person name="Wang L."/>
            <person name="Xiong Q."/>
            <person name="Saelim N."/>
            <person name="Wang L."/>
            <person name="Nong W."/>
            <person name="Wan A.T."/>
            <person name="Shi M."/>
            <person name="Liu X."/>
            <person name="Cao Q."/>
            <person name="Hui J.H.L."/>
            <person name="Sookrung N."/>
            <person name="Leung T.F."/>
            <person name="Tungtrongchitr A."/>
            <person name="Tsui S.K.W."/>
        </authorList>
    </citation>
    <scope>NUCLEOTIDE SEQUENCE [LARGE SCALE GENOMIC DNA]</scope>
    <source>
        <strain evidence="1">PWHHKU_190912</strain>
    </source>
</reference>
<proteinExistence type="predicted"/>
<sequence length="179" mass="20051">MRRQITVGRHVVSVVVGAMDARGPNGPYLLTCEIVDVVNYSSICTVFENAMKLLWPSGVKSENVFLFVTDAAPYMINASNYLKLNFPNLIHVTCLAHARHRTAEVIRRQFPGIDELIGAAKKIFVKAPARVKAFKKICPGVSLPPSAILTRWVSWLKACSYYCKFFDQVQNVIQSFDVD</sequence>
<dbReference type="Proteomes" id="UP001148838">
    <property type="component" value="Unassembled WGS sequence"/>
</dbReference>
<name>A0ABQ8SU98_PERAM</name>
<evidence type="ECO:0000313" key="2">
    <source>
        <dbReference type="Proteomes" id="UP001148838"/>
    </source>
</evidence>
<evidence type="ECO:0008006" key="3">
    <source>
        <dbReference type="Google" id="ProtNLM"/>
    </source>
</evidence>
<evidence type="ECO:0000313" key="1">
    <source>
        <dbReference type="EMBL" id="KAJ4437433.1"/>
    </source>
</evidence>
<gene>
    <name evidence="1" type="ORF">ANN_17577</name>
</gene>